<evidence type="ECO:0000256" key="1">
    <source>
        <dbReference type="SAM" id="Phobius"/>
    </source>
</evidence>
<protein>
    <submittedName>
        <fullName evidence="2">Uncharacterized protein</fullName>
    </submittedName>
</protein>
<accession>A0A146JX27</accession>
<keyword evidence="1" id="KW-1133">Transmembrane helix</keyword>
<dbReference type="EMBL" id="GDID01007413">
    <property type="protein sequence ID" value="JAP89193.1"/>
    <property type="molecule type" value="Transcribed_RNA"/>
</dbReference>
<evidence type="ECO:0000313" key="2">
    <source>
        <dbReference type="EMBL" id="JAP89193.1"/>
    </source>
</evidence>
<sequence>VHDSIFDQPIKELLVTLSDGKTYSSEETNNQGQVKFNPTGQQYLIIIDDHKFELFTQQIENTNDLTINLKPFMSVQIQFVGPDNKGLSAIGALLYQDKQYIQTETSDFNGVITIHIPKQDVIFNSKYIIDCQDMNLVYQCPVIKFNNIPGQIKYSFTQKLTITEQKTQLTVKVTENGSPLPNIELLVLHTFVRENFTLITDQNGLAKLNQISVHDSFNFRVIDVNYYLDQQVNIEREDQYLEIELTRIQTVTFTSKQCDLPEYFSVKLNLQIEVQMVSDRCICHFQDRVKELKIGENYSFESSFNGAKVVNSFTFQKINQEVELKFNEGLEIGQVVGLTFGIIVLVLIGIIIFITVCWRNKQNKIQVELQPLIK</sequence>
<keyword evidence="1" id="KW-0472">Membrane</keyword>
<feature type="non-terminal residue" evidence="2">
    <location>
        <position position="1"/>
    </location>
</feature>
<organism evidence="2">
    <name type="scientific">Trepomonas sp. PC1</name>
    <dbReference type="NCBI Taxonomy" id="1076344"/>
    <lineage>
        <taxon>Eukaryota</taxon>
        <taxon>Metamonada</taxon>
        <taxon>Diplomonadida</taxon>
        <taxon>Hexamitidae</taxon>
        <taxon>Hexamitinae</taxon>
        <taxon>Trepomonas</taxon>
    </lineage>
</organism>
<name>A0A146JX27_9EUKA</name>
<dbReference type="AlphaFoldDB" id="A0A146JX27"/>
<feature type="transmembrane region" description="Helical" evidence="1">
    <location>
        <begin position="335"/>
        <end position="358"/>
    </location>
</feature>
<reference evidence="2" key="1">
    <citation type="submission" date="2015-07" db="EMBL/GenBank/DDBJ databases">
        <title>Adaptation to a free-living lifestyle via gene acquisitions in the diplomonad Trepomonas sp. PC1.</title>
        <authorList>
            <person name="Xu F."/>
            <person name="Jerlstrom-Hultqvist J."/>
            <person name="Kolisko M."/>
            <person name="Simpson A.G.B."/>
            <person name="Roger A.J."/>
            <person name="Svard S.G."/>
            <person name="Andersson J.O."/>
        </authorList>
    </citation>
    <scope>NUCLEOTIDE SEQUENCE</scope>
    <source>
        <strain evidence="2">PC1</strain>
    </source>
</reference>
<proteinExistence type="predicted"/>
<keyword evidence="1" id="KW-0812">Transmembrane</keyword>
<gene>
    <name evidence="2" type="ORF">TPC1_31312</name>
</gene>